<dbReference type="SUPFAM" id="SSF53955">
    <property type="entry name" value="Lysozyme-like"/>
    <property type="match status" value="1"/>
</dbReference>
<accession>A0A844G3A2</accession>
<dbReference type="AlphaFoldDB" id="A0A844G3A2"/>
<evidence type="ECO:0000256" key="1">
    <source>
        <dbReference type="ARBA" id="ARBA00007734"/>
    </source>
</evidence>
<dbReference type="EMBL" id="VUNS01000016">
    <property type="protein sequence ID" value="MST98177.1"/>
    <property type="molecule type" value="Genomic_DNA"/>
</dbReference>
<organism evidence="3 4">
    <name type="scientific">Victivallis lenta</name>
    <dbReference type="NCBI Taxonomy" id="2606640"/>
    <lineage>
        <taxon>Bacteria</taxon>
        <taxon>Pseudomonadati</taxon>
        <taxon>Lentisphaerota</taxon>
        <taxon>Lentisphaeria</taxon>
        <taxon>Victivallales</taxon>
        <taxon>Victivallaceae</taxon>
        <taxon>Victivallis</taxon>
    </lineage>
</organism>
<evidence type="ECO:0000259" key="2">
    <source>
        <dbReference type="Pfam" id="PF01464"/>
    </source>
</evidence>
<sequence>MMRLKRRGTILLLRWTGIVLLALVLAAFWFREELRDCVVDDTRFAPEIAAAARRNGLDPLLVRSVIFQESRFDPFARGRAGEVGLMQVLPSGAAAEWARVNGKPAPDVTELLNPETNLKIGCWYLARGMRRYAKYRQGAELALARYNAGESRADKWKPAKFDGDVIDRIRIASTKRYVTKIMERYRNYLEEERRQQ</sequence>
<dbReference type="PANTHER" id="PTHR37423:SF2">
    <property type="entry name" value="MEMBRANE-BOUND LYTIC MUREIN TRANSGLYCOSYLASE C"/>
    <property type="match status" value="1"/>
</dbReference>
<evidence type="ECO:0000313" key="3">
    <source>
        <dbReference type="EMBL" id="MST98177.1"/>
    </source>
</evidence>
<dbReference type="Proteomes" id="UP000435649">
    <property type="component" value="Unassembled WGS sequence"/>
</dbReference>
<reference evidence="3 4" key="1">
    <citation type="submission" date="2019-08" db="EMBL/GenBank/DDBJ databases">
        <title>In-depth cultivation of the pig gut microbiome towards novel bacterial diversity and tailored functional studies.</title>
        <authorList>
            <person name="Wylensek D."/>
            <person name="Hitch T.C.A."/>
            <person name="Clavel T."/>
        </authorList>
    </citation>
    <scope>NUCLEOTIDE SEQUENCE [LARGE SCALE GENOMIC DNA]</scope>
    <source>
        <strain evidence="3 4">BBE-744-WT-12</strain>
    </source>
</reference>
<comment type="caution">
    <text evidence="3">The sequence shown here is derived from an EMBL/GenBank/DDBJ whole genome shotgun (WGS) entry which is preliminary data.</text>
</comment>
<protein>
    <submittedName>
        <fullName evidence="3">Lytic transglycosylase domain-containing protein</fullName>
    </submittedName>
</protein>
<dbReference type="PANTHER" id="PTHR37423">
    <property type="entry name" value="SOLUBLE LYTIC MUREIN TRANSGLYCOSYLASE-RELATED"/>
    <property type="match status" value="1"/>
</dbReference>
<dbReference type="Gene3D" id="1.10.530.10">
    <property type="match status" value="1"/>
</dbReference>
<proteinExistence type="inferred from homology"/>
<dbReference type="InterPro" id="IPR023346">
    <property type="entry name" value="Lysozyme-like_dom_sf"/>
</dbReference>
<dbReference type="Pfam" id="PF01464">
    <property type="entry name" value="SLT"/>
    <property type="match status" value="1"/>
</dbReference>
<dbReference type="InterPro" id="IPR008258">
    <property type="entry name" value="Transglycosylase_SLT_dom_1"/>
</dbReference>
<keyword evidence="4" id="KW-1185">Reference proteome</keyword>
<evidence type="ECO:0000313" key="4">
    <source>
        <dbReference type="Proteomes" id="UP000435649"/>
    </source>
</evidence>
<dbReference type="CDD" id="cd16896">
    <property type="entry name" value="LT_Slt70-like"/>
    <property type="match status" value="1"/>
</dbReference>
<comment type="similarity">
    <text evidence="1">Belongs to the transglycosylase Slt family.</text>
</comment>
<feature type="domain" description="Transglycosylase SLT" evidence="2">
    <location>
        <begin position="48"/>
        <end position="159"/>
    </location>
</feature>
<name>A0A844G3A2_9BACT</name>
<gene>
    <name evidence="3" type="ORF">FYJ85_14125</name>
</gene>